<keyword evidence="3" id="KW-1185">Reference proteome</keyword>
<dbReference type="SUPFAM" id="SSF53187">
    <property type="entry name" value="Zn-dependent exopeptidases"/>
    <property type="match status" value="1"/>
</dbReference>
<dbReference type="EMBL" id="RHHQ01000011">
    <property type="protein sequence ID" value="RNB87694.1"/>
    <property type="molecule type" value="Genomic_DNA"/>
</dbReference>
<organism evidence="2 3">
    <name type="scientific">Brevibacillus fluminis</name>
    <dbReference type="NCBI Taxonomy" id="511487"/>
    <lineage>
        <taxon>Bacteria</taxon>
        <taxon>Bacillati</taxon>
        <taxon>Bacillota</taxon>
        <taxon>Bacilli</taxon>
        <taxon>Bacillales</taxon>
        <taxon>Paenibacillaceae</taxon>
        <taxon>Brevibacillus</taxon>
    </lineage>
</organism>
<gene>
    <name evidence="2" type="ORF">EDM56_14060</name>
</gene>
<feature type="domain" description="Peptidase M28" evidence="1">
    <location>
        <begin position="235"/>
        <end position="424"/>
    </location>
</feature>
<evidence type="ECO:0000313" key="2">
    <source>
        <dbReference type="EMBL" id="RNB87694.1"/>
    </source>
</evidence>
<proteinExistence type="predicted"/>
<evidence type="ECO:0000313" key="3">
    <source>
        <dbReference type="Proteomes" id="UP000271031"/>
    </source>
</evidence>
<evidence type="ECO:0000259" key="1">
    <source>
        <dbReference type="Pfam" id="PF04389"/>
    </source>
</evidence>
<sequence length="592" mass="66609">MASAVKQLEKVLLDEISLEAPEAILERFRHLIRESGSEDERIASQFLVSLLEKWGVPYRVHHPQLYLSIPKKARIKLIEPHLKEFVAKTPSFSVSTEDSWGSGELVYIPAGDDEIGLEDWFDAEMYRRLNNLEGKVVITEGYAMPGKVAAFNDKGVAAAIFINPGQNIHDGICTSIWGAPDLDNMNNEPQIPVLAVNKYDGEELKKLSQTGKVVLEFQTQLEKGWFPCPLIDILIKGTEEPEKYVLLHGHLDSWHVGIGDNATGDAALIEMARIFHKHQDKLKRSLRIAIWPGHSTGRYAGSTWFADQFGLDLEENCIAQVNCDSPGCRWATSYEYMDWMSEVDEFCQEAIKDAVGQASKGNRPVRAGDYSFNNIGITSFFMLSSSIPEEILKEKGYYPVGGCGANIEWHTHEDLMHVVDYDVLVKDLQVYITSVIRVLQAPIHPFFFTKTVDDIKQTIQAYQVRIGEHFSFDQAVAEADNLLHALAAFYQRLEKLSDREISDPQVQLANKQLLQLARILVPINYTRQGKFRHDPALDVPPLPDLAPACELGNTAVGSHVYNVVQTHLTRGQNRVAWALKQATSIVREEQSR</sequence>
<dbReference type="PANTHER" id="PTHR10404">
    <property type="entry name" value="N-ACETYLATED-ALPHA-LINKED ACIDIC DIPEPTIDASE"/>
    <property type="match status" value="1"/>
</dbReference>
<dbReference type="Gene3D" id="3.40.630.10">
    <property type="entry name" value="Zn peptidases"/>
    <property type="match status" value="1"/>
</dbReference>
<dbReference type="PANTHER" id="PTHR10404:SF46">
    <property type="entry name" value="VACUOLAR PROTEIN SORTING-ASSOCIATED PROTEIN 70"/>
    <property type="match status" value="1"/>
</dbReference>
<protein>
    <submittedName>
        <fullName evidence="2">M28 family peptidase</fullName>
    </submittedName>
</protein>
<reference evidence="2 3" key="1">
    <citation type="submission" date="2018-10" db="EMBL/GenBank/DDBJ databases">
        <title>Phylogenomics of Brevibacillus.</title>
        <authorList>
            <person name="Dunlap C."/>
        </authorList>
    </citation>
    <scope>NUCLEOTIDE SEQUENCE [LARGE SCALE GENOMIC DNA]</scope>
    <source>
        <strain evidence="2 3">JCM 15716</strain>
    </source>
</reference>
<dbReference type="InterPro" id="IPR007484">
    <property type="entry name" value="Peptidase_M28"/>
</dbReference>
<dbReference type="Pfam" id="PF04389">
    <property type="entry name" value="Peptidase_M28"/>
    <property type="match status" value="1"/>
</dbReference>
<dbReference type="OrthoDB" id="9769665at2"/>
<name>A0A3M8DI30_9BACL</name>
<accession>A0A3M8DI30</accession>
<dbReference type="Gene3D" id="3.50.30.30">
    <property type="match status" value="1"/>
</dbReference>
<comment type="caution">
    <text evidence="2">The sequence shown here is derived from an EMBL/GenBank/DDBJ whole genome shotgun (WGS) entry which is preliminary data.</text>
</comment>
<dbReference type="InterPro" id="IPR039373">
    <property type="entry name" value="Peptidase_M28B"/>
</dbReference>
<dbReference type="AlphaFoldDB" id="A0A3M8DI30"/>
<dbReference type="Proteomes" id="UP000271031">
    <property type="component" value="Unassembled WGS sequence"/>
</dbReference>
<dbReference type="RefSeq" id="WP_122918536.1">
    <property type="nucleotide sequence ID" value="NZ_RHHQ01000011.1"/>
</dbReference>